<evidence type="ECO:0000313" key="2">
    <source>
        <dbReference type="Proteomes" id="UP000015454"/>
    </source>
</evidence>
<name>T0GKM1_9LEPT</name>
<dbReference type="Proteomes" id="UP000015454">
    <property type="component" value="Unassembled WGS sequence"/>
</dbReference>
<evidence type="ECO:0000313" key="1">
    <source>
        <dbReference type="EMBL" id="EQA45938.1"/>
    </source>
</evidence>
<comment type="caution">
    <text evidence="1">The sequence shown here is derived from an EMBL/GenBank/DDBJ whole genome shotgun (WGS) entry which is preliminary data.</text>
</comment>
<accession>T0GKM1</accession>
<reference evidence="1" key="1">
    <citation type="submission" date="2013-05" db="EMBL/GenBank/DDBJ databases">
        <authorList>
            <person name="Harkins D.M."/>
            <person name="Durkin A.S."/>
            <person name="Brinkac L.M."/>
            <person name="Haft D.H."/>
            <person name="Selengut J.D."/>
            <person name="Sanka R."/>
            <person name="DePew J."/>
            <person name="Purushe J."/>
            <person name="Hartskeerl R.A."/>
            <person name="Ahmed A."/>
            <person name="van der Linden H."/>
            <person name="Goris M.G.A."/>
            <person name="Vinetz J.M."/>
            <person name="Sutton G.G."/>
            <person name="Nierman W.C."/>
            <person name="Fouts D.E."/>
        </authorList>
    </citation>
    <scope>NUCLEOTIDE SEQUENCE [LARGE SCALE GENOMIC DNA]</scope>
    <source>
        <strain evidence="1">5399</strain>
    </source>
</reference>
<dbReference type="OrthoDB" id="342798at2"/>
<keyword evidence="2" id="KW-1185">Reference proteome</keyword>
<dbReference type="RefSeq" id="WP_010570761.1">
    <property type="nucleotide sequence ID" value="NZ_AHMO02000008.1"/>
</dbReference>
<dbReference type="EMBL" id="AHMO02000008">
    <property type="protein sequence ID" value="EQA45938.1"/>
    <property type="molecule type" value="Genomic_DNA"/>
</dbReference>
<sequence length="80" mass="9456">MKYLETSQIIPSKGMSYTMYEIEGDDQILRMLTYIPDTDEVHVYPKPPVKKLYKPELCKAVQDVVFSELWKLGEERKKDK</sequence>
<dbReference type="AlphaFoldDB" id="T0GKM1"/>
<protein>
    <submittedName>
        <fullName evidence="1">Uncharacterized protein</fullName>
    </submittedName>
</protein>
<proteinExistence type="predicted"/>
<organism evidence="1 2">
    <name type="scientific">Leptospira broomii serovar Hurstbridge str. 5399</name>
    <dbReference type="NCBI Taxonomy" id="1049789"/>
    <lineage>
        <taxon>Bacteria</taxon>
        <taxon>Pseudomonadati</taxon>
        <taxon>Spirochaetota</taxon>
        <taxon>Spirochaetia</taxon>
        <taxon>Leptospirales</taxon>
        <taxon>Leptospiraceae</taxon>
        <taxon>Leptospira</taxon>
    </lineage>
</organism>
<gene>
    <name evidence="1" type="ORF">LEP1GSC050_2517</name>
</gene>
<dbReference type="STRING" id="1049789.LEP1GSC050_2517"/>